<dbReference type="InterPro" id="IPR013210">
    <property type="entry name" value="LRR_N_plant-typ"/>
</dbReference>
<accession>A0A2N9HC72</accession>
<dbReference type="InterPro" id="IPR001611">
    <property type="entry name" value="Leu-rich_rpt"/>
</dbReference>
<feature type="binding site" evidence="17">
    <location>
        <position position="741"/>
    </location>
    <ligand>
        <name>ATP</name>
        <dbReference type="ChEBI" id="CHEBI:30616"/>
    </ligand>
</feature>
<evidence type="ECO:0000256" key="7">
    <source>
        <dbReference type="ARBA" id="ARBA00022679"/>
    </source>
</evidence>
<dbReference type="Gene3D" id="3.80.10.10">
    <property type="entry name" value="Ribonuclease Inhibitor"/>
    <property type="match status" value="3"/>
</dbReference>
<dbReference type="SUPFAM" id="SSF56112">
    <property type="entry name" value="Protein kinase-like (PK-like)"/>
    <property type="match status" value="1"/>
</dbReference>
<keyword evidence="6" id="KW-0433">Leucine-rich repeat</keyword>
<dbReference type="InterPro" id="IPR003591">
    <property type="entry name" value="Leu-rich_rpt_typical-subtyp"/>
</dbReference>
<evidence type="ECO:0000256" key="13">
    <source>
        <dbReference type="ARBA" id="ARBA00022840"/>
    </source>
</evidence>
<evidence type="ECO:0000256" key="9">
    <source>
        <dbReference type="ARBA" id="ARBA00022729"/>
    </source>
</evidence>
<keyword evidence="9 19" id="KW-0732">Signal</keyword>
<dbReference type="Pfam" id="PF13855">
    <property type="entry name" value="LRR_8"/>
    <property type="match status" value="1"/>
</dbReference>
<evidence type="ECO:0000259" key="20">
    <source>
        <dbReference type="PROSITE" id="PS50011"/>
    </source>
</evidence>
<evidence type="ECO:0000256" key="5">
    <source>
        <dbReference type="ARBA" id="ARBA00022527"/>
    </source>
</evidence>
<dbReference type="GO" id="GO:0005886">
    <property type="term" value="C:plasma membrane"/>
    <property type="evidence" value="ECO:0007669"/>
    <property type="project" value="UniProtKB-SubCell"/>
</dbReference>
<evidence type="ECO:0000256" key="18">
    <source>
        <dbReference type="SAM" id="Phobius"/>
    </source>
</evidence>
<evidence type="ECO:0000256" key="15">
    <source>
        <dbReference type="ARBA" id="ARBA00023136"/>
    </source>
</evidence>
<keyword evidence="10" id="KW-0677">Repeat</keyword>
<dbReference type="SUPFAM" id="SSF52058">
    <property type="entry name" value="L domain-like"/>
    <property type="match status" value="2"/>
</dbReference>
<evidence type="ECO:0000256" key="3">
    <source>
        <dbReference type="ARBA" id="ARBA00012513"/>
    </source>
</evidence>
<proteinExistence type="inferred from homology"/>
<dbReference type="SMART" id="SM00369">
    <property type="entry name" value="LRR_TYP"/>
    <property type="match status" value="7"/>
</dbReference>
<evidence type="ECO:0000256" key="4">
    <source>
        <dbReference type="ARBA" id="ARBA00022475"/>
    </source>
</evidence>
<keyword evidence="14 18" id="KW-1133">Transmembrane helix</keyword>
<dbReference type="FunFam" id="3.80.10.10:FF:000288">
    <property type="entry name" value="LRR receptor-like serine/threonine-protein kinase EFR"/>
    <property type="match status" value="1"/>
</dbReference>
<keyword evidence="5" id="KW-0723">Serine/threonine-protein kinase</keyword>
<evidence type="ECO:0000256" key="11">
    <source>
        <dbReference type="ARBA" id="ARBA00022741"/>
    </source>
</evidence>
<reference evidence="21" key="1">
    <citation type="submission" date="2018-02" db="EMBL/GenBank/DDBJ databases">
        <authorList>
            <person name="Cohen D.B."/>
            <person name="Kent A.D."/>
        </authorList>
    </citation>
    <scope>NUCLEOTIDE SEQUENCE</scope>
</reference>
<dbReference type="Pfam" id="PF00560">
    <property type="entry name" value="LRR_1"/>
    <property type="match status" value="8"/>
</dbReference>
<evidence type="ECO:0000256" key="14">
    <source>
        <dbReference type="ARBA" id="ARBA00022989"/>
    </source>
</evidence>
<keyword evidence="11 17" id="KW-0547">Nucleotide-binding</keyword>
<evidence type="ECO:0000256" key="6">
    <source>
        <dbReference type="ARBA" id="ARBA00022614"/>
    </source>
</evidence>
<evidence type="ECO:0000256" key="16">
    <source>
        <dbReference type="ARBA" id="ARBA00023180"/>
    </source>
</evidence>
<protein>
    <recommendedName>
        <fullName evidence="3">non-specific serine/threonine protein kinase</fullName>
        <ecNumber evidence="3">2.7.11.1</ecNumber>
    </recommendedName>
</protein>
<dbReference type="InterPro" id="IPR008271">
    <property type="entry name" value="Ser/Thr_kinase_AS"/>
</dbReference>
<dbReference type="InterPro" id="IPR000719">
    <property type="entry name" value="Prot_kinase_dom"/>
</dbReference>
<keyword evidence="16" id="KW-0325">Glycoprotein</keyword>
<keyword evidence="12" id="KW-0418">Kinase</keyword>
<comment type="subcellular location">
    <subcellularLocation>
        <location evidence="1">Cell membrane</location>
        <topology evidence="1">Single-pass membrane protein</topology>
    </subcellularLocation>
</comment>
<evidence type="ECO:0000256" key="1">
    <source>
        <dbReference type="ARBA" id="ARBA00004162"/>
    </source>
</evidence>
<dbReference type="PANTHER" id="PTHR27008:SF592">
    <property type="entry name" value="LEUCINE-RICH REPEAT RECEPTOR-LIKE PROTEIN KINASE FAMILY PROTEIN-RELATED"/>
    <property type="match status" value="1"/>
</dbReference>
<evidence type="ECO:0000313" key="21">
    <source>
        <dbReference type="EMBL" id="SPD11966.1"/>
    </source>
</evidence>
<evidence type="ECO:0000256" key="2">
    <source>
        <dbReference type="ARBA" id="ARBA00008684"/>
    </source>
</evidence>
<dbReference type="Pfam" id="PF08263">
    <property type="entry name" value="LRRNT_2"/>
    <property type="match status" value="1"/>
</dbReference>
<dbReference type="GO" id="GO:0004674">
    <property type="term" value="F:protein serine/threonine kinase activity"/>
    <property type="evidence" value="ECO:0007669"/>
    <property type="project" value="UniProtKB-KW"/>
</dbReference>
<dbReference type="SMART" id="SM00220">
    <property type="entry name" value="S_TKc"/>
    <property type="match status" value="1"/>
</dbReference>
<gene>
    <name evidence="21" type="ORF">FSB_LOCUS39848</name>
</gene>
<evidence type="ECO:0000256" key="12">
    <source>
        <dbReference type="ARBA" id="ARBA00022777"/>
    </source>
</evidence>
<evidence type="ECO:0000256" key="10">
    <source>
        <dbReference type="ARBA" id="ARBA00022737"/>
    </source>
</evidence>
<comment type="similarity">
    <text evidence="2">Belongs to the protein kinase superfamily. Ser/Thr protein kinase family.</text>
</comment>
<evidence type="ECO:0000256" key="19">
    <source>
        <dbReference type="SAM" id="SignalP"/>
    </source>
</evidence>
<dbReference type="PANTHER" id="PTHR27008">
    <property type="entry name" value="OS04G0122200 PROTEIN"/>
    <property type="match status" value="1"/>
</dbReference>
<dbReference type="Pfam" id="PF00069">
    <property type="entry name" value="Pkinase"/>
    <property type="match status" value="1"/>
</dbReference>
<organism evidence="21">
    <name type="scientific">Fagus sylvatica</name>
    <name type="common">Beechnut</name>
    <dbReference type="NCBI Taxonomy" id="28930"/>
    <lineage>
        <taxon>Eukaryota</taxon>
        <taxon>Viridiplantae</taxon>
        <taxon>Streptophyta</taxon>
        <taxon>Embryophyta</taxon>
        <taxon>Tracheophyta</taxon>
        <taxon>Spermatophyta</taxon>
        <taxon>Magnoliopsida</taxon>
        <taxon>eudicotyledons</taxon>
        <taxon>Gunneridae</taxon>
        <taxon>Pentapetalae</taxon>
        <taxon>rosids</taxon>
        <taxon>fabids</taxon>
        <taxon>Fagales</taxon>
        <taxon>Fagaceae</taxon>
        <taxon>Fagus</taxon>
    </lineage>
</organism>
<dbReference type="InterPro" id="IPR017441">
    <property type="entry name" value="Protein_kinase_ATP_BS"/>
</dbReference>
<feature type="chain" id="PRO_5014667048" description="non-specific serine/threonine protein kinase" evidence="19">
    <location>
        <begin position="37"/>
        <end position="1060"/>
    </location>
</feature>
<dbReference type="FunFam" id="3.80.10.10:FF:000095">
    <property type="entry name" value="LRR receptor-like serine/threonine-protein kinase GSO1"/>
    <property type="match status" value="1"/>
</dbReference>
<dbReference type="InterPro" id="IPR032675">
    <property type="entry name" value="LRR_dom_sf"/>
</dbReference>
<evidence type="ECO:0000256" key="17">
    <source>
        <dbReference type="PROSITE-ProRule" id="PRU10141"/>
    </source>
</evidence>
<dbReference type="GO" id="GO:0005524">
    <property type="term" value="F:ATP binding"/>
    <property type="evidence" value="ECO:0007669"/>
    <property type="project" value="UniProtKB-UniRule"/>
</dbReference>
<dbReference type="PROSITE" id="PS50011">
    <property type="entry name" value="PROTEIN_KINASE_DOM"/>
    <property type="match status" value="1"/>
</dbReference>
<evidence type="ECO:0000256" key="8">
    <source>
        <dbReference type="ARBA" id="ARBA00022692"/>
    </source>
</evidence>
<dbReference type="Gene3D" id="3.30.200.20">
    <property type="entry name" value="Phosphorylase Kinase, domain 1"/>
    <property type="match status" value="1"/>
</dbReference>
<keyword evidence="15 18" id="KW-0472">Membrane</keyword>
<keyword evidence="13 17" id="KW-0067">ATP-binding</keyword>
<feature type="signal peptide" evidence="19">
    <location>
        <begin position="1"/>
        <end position="36"/>
    </location>
</feature>
<dbReference type="FunFam" id="3.30.200.20:FF:000432">
    <property type="entry name" value="LRR receptor-like serine/threonine-protein kinase EFR"/>
    <property type="match status" value="1"/>
</dbReference>
<dbReference type="PROSITE" id="PS00108">
    <property type="entry name" value="PROTEIN_KINASE_ST"/>
    <property type="match status" value="1"/>
</dbReference>
<keyword evidence="7" id="KW-0808">Transferase</keyword>
<dbReference type="AlphaFoldDB" id="A0A2N9HC72"/>
<dbReference type="PROSITE" id="PS00107">
    <property type="entry name" value="PROTEIN_KINASE_ATP"/>
    <property type="match status" value="1"/>
</dbReference>
<dbReference type="InterPro" id="IPR051809">
    <property type="entry name" value="Plant_receptor-like_S/T_kinase"/>
</dbReference>
<dbReference type="InterPro" id="IPR011009">
    <property type="entry name" value="Kinase-like_dom_sf"/>
</dbReference>
<sequence>MKLHNPNFRSLRSTYLHMILLFIFTISLLCLQPTTSSITQSNVTDRLSLLKFKEAIANDPYGIVSSWNDSIQFCNWHGITCSRRHQRVTALDLEGHKLHGTITPYVGNLTFLRAINLQNNSFYGEIPKEVGHLFRLRHLNLLNNTLGGEIPSSLTNCSELRVMNVGWNKLIGNIPMELGSLTKLFSLKVGANYLTGGIPPSLGNLSLLVEFSVVYNNLEGNIPESIGHLKSLEVFTVGVNKLAGMIPSSLYNISSISSFVLTVNQFIGTLPANIGLTLPNLQTFFIGGNEFFGPIPGSLCNASRLGKLDLSQNKFVGSVPTNLGNLIDLELLNIHGNNLGRELDFLTSLRNCSKLEVLDFAENQFEGVLPNSIGNLSTQLTELYLGGNQISGTIPATLENLINLISLGMEENLLTGMIPTYFGKFQKMQRMYLWGNRLSGKIPKSLGNLTQLGELFLDDNNLEGSIPPSIGNCRSLQKLDVSQNYLGGVIPQQVFDLSSLSLLLNLSHNSFSGKLPVEVGNLKNINSLDVSENNLSGEIPTTIGNCLNLEFLYLEGNFFKGIIPSSMGSLKGLRLLDVSRNNLSGLIPKGLEKLSFLKYLNLSFNDIEGELPTEGVFKNVSMISVIGNNKLCGGIPQLQLPICLKAKKSRKSLASRLRITIVCVVTCFLLVSSLLVLYWRIKSKKKPSSQVSKMDLLPNISYKMLHQATNGFSLNNLIGSGSFGSVYKGVLDQEERLVAVKVLNLEKKGAPKSFVAECNVLRNVRHRNLIKILTCCSSINYNGDEFKALVFEFMTNGNLDMWLHPMTDSENQSKNLSVLQRLIIAIDVASALNYLHDHCEQQIIHCDLKPSNILLDNEMIAHVSDFGLARLLSTNSDSSQKRTSTIGLMGSIGYAAPEYGMGADASTMGDVYSYGILVLEMFTRRRPTDDMFKDGLNLHNFVKMALPKRLIQVVDPMLLPREVEEMGVATVAIVAIEEEDDKDSEIEVEANSIEDFRQIDADLKKCLLSILNIGIICSMESPQERMSMEAVIKELQLIKNTFDGSGIHKGRSSQAQIRGA</sequence>
<feature type="domain" description="Protein kinase" evidence="20">
    <location>
        <begin position="712"/>
        <end position="1038"/>
    </location>
</feature>
<dbReference type="Gene3D" id="1.10.510.10">
    <property type="entry name" value="Transferase(Phosphotransferase) domain 1"/>
    <property type="match status" value="1"/>
</dbReference>
<keyword evidence="8 18" id="KW-0812">Transmembrane</keyword>
<dbReference type="EC" id="2.7.11.1" evidence="3"/>
<keyword evidence="4" id="KW-1003">Cell membrane</keyword>
<feature type="transmembrane region" description="Helical" evidence="18">
    <location>
        <begin position="657"/>
        <end position="679"/>
    </location>
</feature>
<dbReference type="EMBL" id="OIVN01003541">
    <property type="protein sequence ID" value="SPD11966.1"/>
    <property type="molecule type" value="Genomic_DNA"/>
</dbReference>
<name>A0A2N9HC72_FAGSY</name>